<evidence type="ECO:0000256" key="2">
    <source>
        <dbReference type="SAM" id="SignalP"/>
    </source>
</evidence>
<reference evidence="4 5" key="2">
    <citation type="submission" date="2015-01" db="EMBL/GenBank/DDBJ databases">
        <authorList>
            <consortium name="NBRP consortium"/>
            <person name="Sawabe T."/>
            <person name="Meirelles P."/>
            <person name="Feng G."/>
            <person name="Sayaka M."/>
            <person name="Hattori M."/>
            <person name="Ohkuma M."/>
        </authorList>
    </citation>
    <scope>NUCLEOTIDE SEQUENCE [LARGE SCALE GENOMIC DNA]</scope>
    <source>
        <strain evidence="5">JCM 19241</strain>
    </source>
</reference>
<evidence type="ECO:0000313" key="4">
    <source>
        <dbReference type="EMBL" id="GAM73421.1"/>
    </source>
</evidence>
<accession>A0A0B8Q4K5</accession>
<dbReference type="EMBL" id="BBSC01000001">
    <property type="protein sequence ID" value="GAM73421.1"/>
    <property type="molecule type" value="Genomic_DNA"/>
</dbReference>
<dbReference type="AlphaFoldDB" id="A0A0B8Q4K5"/>
<keyword evidence="1 2" id="KW-0732">Signal</keyword>
<feature type="domain" description="Outer membrane protein beta-barrel" evidence="3">
    <location>
        <begin position="16"/>
        <end position="109"/>
    </location>
</feature>
<organism evidence="4 5">
    <name type="scientific">Vibrio ishigakensis</name>
    <dbReference type="NCBI Taxonomy" id="1481914"/>
    <lineage>
        <taxon>Bacteria</taxon>
        <taxon>Pseudomonadati</taxon>
        <taxon>Pseudomonadota</taxon>
        <taxon>Gammaproteobacteria</taxon>
        <taxon>Vibrionales</taxon>
        <taxon>Vibrionaceae</taxon>
        <taxon>Vibrio</taxon>
    </lineage>
</organism>
<proteinExistence type="predicted"/>
<evidence type="ECO:0000256" key="1">
    <source>
        <dbReference type="ARBA" id="ARBA00022729"/>
    </source>
</evidence>
<evidence type="ECO:0000259" key="3">
    <source>
        <dbReference type="Pfam" id="PF13505"/>
    </source>
</evidence>
<comment type="caution">
    <text evidence="4">The sequence shown here is derived from an EMBL/GenBank/DDBJ whole genome shotgun (WGS) entry which is preliminary data.</text>
</comment>
<feature type="signal peptide" evidence="2">
    <location>
        <begin position="1"/>
        <end position="28"/>
    </location>
</feature>
<reference evidence="4 5" key="1">
    <citation type="submission" date="2015-01" db="EMBL/GenBank/DDBJ databases">
        <title>Vibrio sp. C94 JCM 19241 whole genome shotgun sequence.</title>
        <authorList>
            <person name="Sawabe T."/>
            <person name="Meirelles P."/>
            <person name="Feng G."/>
            <person name="Sayaka M."/>
            <person name="Hattori M."/>
            <person name="Ohkuma M."/>
        </authorList>
    </citation>
    <scope>NUCLEOTIDE SEQUENCE [LARGE SCALE GENOMIC DNA]</scope>
    <source>
        <strain evidence="5">JCM 19241</strain>
    </source>
</reference>
<dbReference type="InterPro" id="IPR027385">
    <property type="entry name" value="Beta-barrel_OMP"/>
</dbReference>
<name>A0A0B8Q4K5_9VIBR</name>
<protein>
    <recommendedName>
        <fullName evidence="3">Outer membrane protein beta-barrel domain-containing protein</fullName>
    </recommendedName>
</protein>
<gene>
    <name evidence="4" type="ORF">JCM19241_2876</name>
</gene>
<sequence>MPLNTVPKSSSILIPSALLLLFSLPTQAEEFRGHRFGAGYSNSEIQVGDTEQSWGEGLKYEYGYDFNKLVGFNFSYEYNEAHDMFEGLGVDVEGRTFKSSLDFGYTFVFEYLAIKLTHCWVLLYEEQTRVSYRKRRTYL</sequence>
<evidence type="ECO:0000313" key="5">
    <source>
        <dbReference type="Proteomes" id="UP000031666"/>
    </source>
</evidence>
<dbReference type="Pfam" id="PF13505">
    <property type="entry name" value="OMP_b-brl"/>
    <property type="match status" value="1"/>
</dbReference>
<feature type="chain" id="PRO_5002137430" description="Outer membrane protein beta-barrel domain-containing protein" evidence="2">
    <location>
        <begin position="29"/>
        <end position="139"/>
    </location>
</feature>
<dbReference type="Proteomes" id="UP000031666">
    <property type="component" value="Unassembled WGS sequence"/>
</dbReference>